<accession>A0A846M2L8</accession>
<protein>
    <recommendedName>
        <fullName evidence="9">Methyltransferase</fullName>
    </recommendedName>
</protein>
<dbReference type="InterPro" id="IPR029063">
    <property type="entry name" value="SAM-dependent_MTases_sf"/>
</dbReference>
<keyword evidence="2" id="KW-0808">Transferase</keyword>
<evidence type="ECO:0000259" key="5">
    <source>
        <dbReference type="Pfam" id="PF00891"/>
    </source>
</evidence>
<feature type="domain" description="O-methyltransferase dimerisation" evidence="6">
    <location>
        <begin position="15"/>
        <end position="90"/>
    </location>
</feature>
<dbReference type="Gene3D" id="3.40.50.150">
    <property type="entry name" value="Vaccinia Virus protein VP39"/>
    <property type="match status" value="1"/>
</dbReference>
<dbReference type="SUPFAM" id="SSF46785">
    <property type="entry name" value="Winged helix' DNA-binding domain"/>
    <property type="match status" value="1"/>
</dbReference>
<organism evidence="7 8">
    <name type="scientific">Sphingobium vermicomposti</name>
    <dbReference type="NCBI Taxonomy" id="529005"/>
    <lineage>
        <taxon>Bacteria</taxon>
        <taxon>Pseudomonadati</taxon>
        <taxon>Pseudomonadota</taxon>
        <taxon>Alphaproteobacteria</taxon>
        <taxon>Sphingomonadales</taxon>
        <taxon>Sphingomonadaceae</taxon>
        <taxon>Sphingobium</taxon>
    </lineage>
</organism>
<dbReference type="GO" id="GO:0008171">
    <property type="term" value="F:O-methyltransferase activity"/>
    <property type="evidence" value="ECO:0007669"/>
    <property type="project" value="InterPro"/>
</dbReference>
<dbReference type="PANTHER" id="PTHR43712">
    <property type="entry name" value="PUTATIVE (AFU_ORTHOLOGUE AFUA_4G14580)-RELATED"/>
    <property type="match status" value="1"/>
</dbReference>
<evidence type="ECO:0000313" key="8">
    <source>
        <dbReference type="Proteomes" id="UP000576821"/>
    </source>
</evidence>
<dbReference type="Pfam" id="PF08100">
    <property type="entry name" value="Dimerisation"/>
    <property type="match status" value="1"/>
</dbReference>
<dbReference type="InterPro" id="IPR016461">
    <property type="entry name" value="COMT-like"/>
</dbReference>
<dbReference type="PROSITE" id="PS51683">
    <property type="entry name" value="SAM_OMT_II"/>
    <property type="match status" value="1"/>
</dbReference>
<reference evidence="7 8" key="1">
    <citation type="submission" date="2020-03" db="EMBL/GenBank/DDBJ databases">
        <title>Genomic Encyclopedia of Type Strains, Phase IV (KMG-IV): sequencing the most valuable type-strain genomes for metagenomic binning, comparative biology and taxonomic classification.</title>
        <authorList>
            <person name="Goeker M."/>
        </authorList>
    </citation>
    <scope>NUCLEOTIDE SEQUENCE [LARGE SCALE GENOMIC DNA]</scope>
    <source>
        <strain evidence="7 8">DSM 21299</strain>
    </source>
</reference>
<dbReference type="Proteomes" id="UP000576821">
    <property type="component" value="Unassembled WGS sequence"/>
</dbReference>
<dbReference type="GO" id="GO:0032259">
    <property type="term" value="P:methylation"/>
    <property type="evidence" value="ECO:0007669"/>
    <property type="project" value="UniProtKB-KW"/>
</dbReference>
<keyword evidence="3" id="KW-0949">S-adenosyl-L-methionine</keyword>
<evidence type="ECO:0000256" key="3">
    <source>
        <dbReference type="ARBA" id="ARBA00022691"/>
    </source>
</evidence>
<dbReference type="RefSeq" id="WP_167302865.1">
    <property type="nucleotide sequence ID" value="NZ_JAASQR010000002.1"/>
</dbReference>
<dbReference type="InterPro" id="IPR001077">
    <property type="entry name" value="COMT_C"/>
</dbReference>
<evidence type="ECO:0000256" key="4">
    <source>
        <dbReference type="PIRSR" id="PIRSR005739-1"/>
    </source>
</evidence>
<evidence type="ECO:0000256" key="2">
    <source>
        <dbReference type="ARBA" id="ARBA00022679"/>
    </source>
</evidence>
<sequence length="341" mass="37172">MRSDISPDHILQIGMGFWPSKTLLSAVELGLFTELGGGSRSAAQLEQALGLHSRATYDFLDALVSIGLLDREGDGAEGRYSNTLATAAFLDRQSPTYLGGILEMANARLFRFWADLTTALQTGRPQNEIKKSGRSMFDALYDDPARLEQFMDAMSGVSMGNFEAFARSFDFSSYHSLADIGGATGQLSCFVAASHPHMRCASYDLPVVQPIAERRIRAAGLGDRVSAGSIDFFDDDFPAADVITMGMILHDWNLDAKKMLIGKAYRALPVGGAFVAIENIIDDERRHNSFGLLMSLNMLIEFGEAFDFTGADFRRWCLDAGFSRCEILPLGGPASAAIAYK</sequence>
<dbReference type="GO" id="GO:0046983">
    <property type="term" value="F:protein dimerization activity"/>
    <property type="evidence" value="ECO:0007669"/>
    <property type="project" value="InterPro"/>
</dbReference>
<feature type="active site" description="Proton acceptor" evidence="4">
    <location>
        <position position="250"/>
    </location>
</feature>
<keyword evidence="8" id="KW-1185">Reference proteome</keyword>
<evidence type="ECO:0000256" key="1">
    <source>
        <dbReference type="ARBA" id="ARBA00022603"/>
    </source>
</evidence>
<dbReference type="InterPro" id="IPR036388">
    <property type="entry name" value="WH-like_DNA-bd_sf"/>
</dbReference>
<dbReference type="PIRSF" id="PIRSF005739">
    <property type="entry name" value="O-mtase"/>
    <property type="match status" value="1"/>
</dbReference>
<feature type="domain" description="O-methyltransferase C-terminal" evidence="5">
    <location>
        <begin position="113"/>
        <end position="323"/>
    </location>
</feature>
<dbReference type="SUPFAM" id="SSF53335">
    <property type="entry name" value="S-adenosyl-L-methionine-dependent methyltransferases"/>
    <property type="match status" value="1"/>
</dbReference>
<dbReference type="InterPro" id="IPR012967">
    <property type="entry name" value="COMT_dimerisation"/>
</dbReference>
<evidence type="ECO:0000259" key="6">
    <source>
        <dbReference type="Pfam" id="PF08100"/>
    </source>
</evidence>
<name>A0A846M2L8_9SPHN</name>
<dbReference type="EMBL" id="JAASQR010000002">
    <property type="protein sequence ID" value="NIJ16189.1"/>
    <property type="molecule type" value="Genomic_DNA"/>
</dbReference>
<keyword evidence="1" id="KW-0489">Methyltransferase</keyword>
<gene>
    <name evidence="7" type="ORF">FHS54_001155</name>
</gene>
<evidence type="ECO:0008006" key="9">
    <source>
        <dbReference type="Google" id="ProtNLM"/>
    </source>
</evidence>
<dbReference type="AlphaFoldDB" id="A0A846M2L8"/>
<dbReference type="Pfam" id="PF00891">
    <property type="entry name" value="Methyltransf_2"/>
    <property type="match status" value="1"/>
</dbReference>
<comment type="caution">
    <text evidence="7">The sequence shown here is derived from an EMBL/GenBank/DDBJ whole genome shotgun (WGS) entry which is preliminary data.</text>
</comment>
<evidence type="ECO:0000313" key="7">
    <source>
        <dbReference type="EMBL" id="NIJ16189.1"/>
    </source>
</evidence>
<dbReference type="InterPro" id="IPR036390">
    <property type="entry name" value="WH_DNA-bd_sf"/>
</dbReference>
<dbReference type="PANTHER" id="PTHR43712:SF2">
    <property type="entry name" value="O-METHYLTRANSFERASE CICE"/>
    <property type="match status" value="1"/>
</dbReference>
<proteinExistence type="predicted"/>
<dbReference type="Gene3D" id="1.10.10.10">
    <property type="entry name" value="Winged helix-like DNA-binding domain superfamily/Winged helix DNA-binding domain"/>
    <property type="match status" value="1"/>
</dbReference>